<feature type="transmembrane region" description="Helical" evidence="1">
    <location>
        <begin position="107"/>
        <end position="133"/>
    </location>
</feature>
<evidence type="ECO:0000313" key="3">
    <source>
        <dbReference type="Proteomes" id="UP000245910"/>
    </source>
</evidence>
<evidence type="ECO:0000256" key="1">
    <source>
        <dbReference type="SAM" id="Phobius"/>
    </source>
</evidence>
<accession>A0A2L2TZR6</accession>
<sequence>MAISAVTEQTRNAPSLSQRKWSAAYSSQKKSPVCENTVMVSRGVEMMDRIPGKYDWDKQGVQGAGVGQTQPRYKTAVRIDDARLESEDPDECISVGRLYLWRKGLDCFVFTMFCFLIVVLSWAPMPFICIFIAV</sequence>
<dbReference type="EMBL" id="LN649229">
    <property type="protein sequence ID" value="CEI66795.1"/>
    <property type="molecule type" value="Genomic_DNA"/>
</dbReference>
<protein>
    <submittedName>
        <fullName evidence="2">Uncharacterized protein</fullName>
    </submittedName>
</protein>
<keyword evidence="1" id="KW-1133">Transmembrane helix</keyword>
<keyword evidence="1" id="KW-0472">Membrane</keyword>
<reference evidence="3" key="1">
    <citation type="submission" date="2014-10" db="EMBL/GenBank/DDBJ databases">
        <authorList>
            <person name="King R."/>
        </authorList>
    </citation>
    <scope>NUCLEOTIDE SEQUENCE [LARGE SCALE GENOMIC DNA]</scope>
    <source>
        <strain evidence="3">A3/5</strain>
    </source>
</reference>
<organism evidence="2 3">
    <name type="scientific">Fusarium venenatum</name>
    <dbReference type="NCBI Taxonomy" id="56646"/>
    <lineage>
        <taxon>Eukaryota</taxon>
        <taxon>Fungi</taxon>
        <taxon>Dikarya</taxon>
        <taxon>Ascomycota</taxon>
        <taxon>Pezizomycotina</taxon>
        <taxon>Sordariomycetes</taxon>
        <taxon>Hypocreomycetidae</taxon>
        <taxon>Hypocreales</taxon>
        <taxon>Nectriaceae</taxon>
        <taxon>Fusarium</taxon>
    </lineage>
</organism>
<proteinExistence type="predicted"/>
<dbReference type="AlphaFoldDB" id="A0A2L2TZR6"/>
<keyword evidence="1" id="KW-0812">Transmembrane</keyword>
<evidence type="ECO:0000313" key="2">
    <source>
        <dbReference type="EMBL" id="CEI66795.1"/>
    </source>
</evidence>
<name>A0A2L2TZR6_9HYPO</name>
<keyword evidence="3" id="KW-1185">Reference proteome</keyword>
<dbReference type="Proteomes" id="UP000245910">
    <property type="component" value="Chromosome I"/>
</dbReference>